<protein>
    <submittedName>
        <fullName evidence="2">NUDIX hydrolase</fullName>
    </submittedName>
</protein>
<name>A0A6N7QZE9_9BACI</name>
<sequence length="206" mass="24329">MREELTIYNENHKEIGVADRDEVHKNGYWHETFQCWFVDNHDGIDYLYLQKRSNDKKDFPNLFDITAAGHLLSTETVADGIREIKEELGIDVDWNHLLSLGVIEDPIETNSFLDREWANVFLYRVQETDQFSLQQEEVAGIVKARFHDFYNLCFDQKKEIRVDGWEINELGARTVVNRKISLKDIVPHRKAYFHQVMKRIADTINN</sequence>
<gene>
    <name evidence="2" type="ORF">GH885_11075</name>
</gene>
<evidence type="ECO:0000313" key="2">
    <source>
        <dbReference type="EMBL" id="MRI66874.1"/>
    </source>
</evidence>
<dbReference type="AlphaFoldDB" id="A0A6N7QZE9"/>
<dbReference type="SUPFAM" id="SSF55811">
    <property type="entry name" value="Nudix"/>
    <property type="match status" value="1"/>
</dbReference>
<keyword evidence="2" id="KW-0378">Hydrolase</keyword>
<dbReference type="Proteomes" id="UP000435187">
    <property type="component" value="Unassembled WGS sequence"/>
</dbReference>
<dbReference type="InterPro" id="IPR015797">
    <property type="entry name" value="NUDIX_hydrolase-like_dom_sf"/>
</dbReference>
<dbReference type="RefSeq" id="WP_153835537.1">
    <property type="nucleotide sequence ID" value="NZ_JBHUMW010000049.1"/>
</dbReference>
<dbReference type="PANTHER" id="PTHR10885:SF0">
    <property type="entry name" value="ISOPENTENYL-DIPHOSPHATE DELTA-ISOMERASE"/>
    <property type="match status" value="1"/>
</dbReference>
<evidence type="ECO:0000259" key="1">
    <source>
        <dbReference type="PROSITE" id="PS51462"/>
    </source>
</evidence>
<dbReference type="Gene3D" id="3.90.79.10">
    <property type="entry name" value="Nucleoside Triphosphate Pyrophosphohydrolase"/>
    <property type="match status" value="1"/>
</dbReference>
<accession>A0A6N7QZE9</accession>
<organism evidence="2 3">
    <name type="scientific">Gracilibacillus thailandensis</name>
    <dbReference type="NCBI Taxonomy" id="563735"/>
    <lineage>
        <taxon>Bacteria</taxon>
        <taxon>Bacillati</taxon>
        <taxon>Bacillota</taxon>
        <taxon>Bacilli</taxon>
        <taxon>Bacillales</taxon>
        <taxon>Bacillaceae</taxon>
        <taxon>Gracilibacillus</taxon>
    </lineage>
</organism>
<dbReference type="PROSITE" id="PS51462">
    <property type="entry name" value="NUDIX"/>
    <property type="match status" value="1"/>
</dbReference>
<comment type="caution">
    <text evidence="2">The sequence shown here is derived from an EMBL/GenBank/DDBJ whole genome shotgun (WGS) entry which is preliminary data.</text>
</comment>
<dbReference type="EMBL" id="WJEE01000022">
    <property type="protein sequence ID" value="MRI66874.1"/>
    <property type="molecule type" value="Genomic_DNA"/>
</dbReference>
<dbReference type="PANTHER" id="PTHR10885">
    <property type="entry name" value="ISOPENTENYL-DIPHOSPHATE DELTA-ISOMERASE"/>
    <property type="match status" value="1"/>
</dbReference>
<dbReference type="CDD" id="cd04692">
    <property type="entry name" value="NUDIX_Hydrolase"/>
    <property type="match status" value="1"/>
</dbReference>
<feature type="domain" description="Nudix hydrolase" evidence="1">
    <location>
        <begin position="28"/>
        <end position="168"/>
    </location>
</feature>
<evidence type="ECO:0000313" key="3">
    <source>
        <dbReference type="Proteomes" id="UP000435187"/>
    </source>
</evidence>
<dbReference type="Pfam" id="PF00293">
    <property type="entry name" value="NUDIX"/>
    <property type="match status" value="1"/>
</dbReference>
<dbReference type="GO" id="GO:0016787">
    <property type="term" value="F:hydrolase activity"/>
    <property type="evidence" value="ECO:0007669"/>
    <property type="project" value="UniProtKB-KW"/>
</dbReference>
<dbReference type="InterPro" id="IPR000086">
    <property type="entry name" value="NUDIX_hydrolase_dom"/>
</dbReference>
<proteinExistence type="predicted"/>
<reference evidence="2 3" key="1">
    <citation type="submission" date="2019-10" db="EMBL/GenBank/DDBJ databases">
        <title>Gracilibacillus salitolerans sp. nov., a moderate halophile isolated from a saline soil in northwest China.</title>
        <authorList>
            <person name="Gan L."/>
        </authorList>
    </citation>
    <scope>NUCLEOTIDE SEQUENCE [LARGE SCALE GENOMIC DNA]</scope>
    <source>
        <strain evidence="2 3">TP2-8</strain>
    </source>
</reference>
<keyword evidence="3" id="KW-1185">Reference proteome</keyword>